<sequence length="102" mass="12319">MGFIWHLIVVLFHFSVNFVEHLSRLQAIGLILFVYGYNMRLGVRRNRYERWRSGKQKKLSFDEDRHISYSEKFTRFVGNIIRVIGLFLAAIELVSRIPMKWW</sequence>
<evidence type="ECO:0000256" key="1">
    <source>
        <dbReference type="SAM" id="Phobius"/>
    </source>
</evidence>
<evidence type="ECO:0008006" key="4">
    <source>
        <dbReference type="Google" id="ProtNLM"/>
    </source>
</evidence>
<organism evidence="2 3">
    <name type="scientific">Chitinophaga oryziterrae</name>
    <dbReference type="NCBI Taxonomy" id="1031224"/>
    <lineage>
        <taxon>Bacteria</taxon>
        <taxon>Pseudomonadati</taxon>
        <taxon>Bacteroidota</taxon>
        <taxon>Chitinophagia</taxon>
        <taxon>Chitinophagales</taxon>
        <taxon>Chitinophagaceae</taxon>
        <taxon>Chitinophaga</taxon>
    </lineage>
</organism>
<proteinExistence type="predicted"/>
<gene>
    <name evidence="2" type="ORF">GO495_06545</name>
</gene>
<keyword evidence="1" id="KW-0812">Transmembrane</keyword>
<evidence type="ECO:0000313" key="2">
    <source>
        <dbReference type="EMBL" id="MVT40233.1"/>
    </source>
</evidence>
<dbReference type="OrthoDB" id="9905461at2"/>
<comment type="caution">
    <text evidence="2">The sequence shown here is derived from an EMBL/GenBank/DDBJ whole genome shotgun (WGS) entry which is preliminary data.</text>
</comment>
<evidence type="ECO:0000313" key="3">
    <source>
        <dbReference type="Proteomes" id="UP000468388"/>
    </source>
</evidence>
<dbReference type="RefSeq" id="WP_157298859.1">
    <property type="nucleotide sequence ID" value="NZ_BAAAZB010000005.1"/>
</dbReference>
<keyword evidence="1" id="KW-1133">Transmembrane helix</keyword>
<dbReference type="Proteomes" id="UP000468388">
    <property type="component" value="Unassembled WGS sequence"/>
</dbReference>
<feature type="transmembrane region" description="Helical" evidence="1">
    <location>
        <begin position="25"/>
        <end position="43"/>
    </location>
</feature>
<reference evidence="2 3" key="1">
    <citation type="submission" date="2019-12" db="EMBL/GenBank/DDBJ databases">
        <title>The draft genomic sequence of strain Chitinophaga oryziterrae JCM 16595.</title>
        <authorList>
            <person name="Zhang X."/>
        </authorList>
    </citation>
    <scope>NUCLEOTIDE SEQUENCE [LARGE SCALE GENOMIC DNA]</scope>
    <source>
        <strain evidence="2 3">JCM 16595</strain>
    </source>
</reference>
<dbReference type="EMBL" id="WRXO01000001">
    <property type="protein sequence ID" value="MVT40233.1"/>
    <property type="molecule type" value="Genomic_DNA"/>
</dbReference>
<feature type="transmembrane region" description="Helical" evidence="1">
    <location>
        <begin position="80"/>
        <end position="99"/>
    </location>
</feature>
<dbReference type="AlphaFoldDB" id="A0A6N8J5B8"/>
<name>A0A6N8J5B8_9BACT</name>
<protein>
    <recommendedName>
        <fullName evidence="4">DUF3899 domain-containing protein</fullName>
    </recommendedName>
</protein>
<keyword evidence="3" id="KW-1185">Reference proteome</keyword>
<accession>A0A6N8J5B8</accession>
<keyword evidence="1" id="KW-0472">Membrane</keyword>